<keyword evidence="9" id="KW-0418">Kinase</keyword>
<dbReference type="GO" id="GO:0071561">
    <property type="term" value="C:nucleus-vacuole junction"/>
    <property type="evidence" value="ECO:0007669"/>
    <property type="project" value="TreeGrafter"/>
</dbReference>
<comment type="catalytic activity">
    <reaction evidence="13">
        <text>L-threonyl-[protein] + ATP = O-phospho-L-threonyl-[protein] + ADP + H(+)</text>
        <dbReference type="Rhea" id="RHEA:46608"/>
        <dbReference type="Rhea" id="RHEA-COMP:11060"/>
        <dbReference type="Rhea" id="RHEA-COMP:11605"/>
        <dbReference type="ChEBI" id="CHEBI:15378"/>
        <dbReference type="ChEBI" id="CHEBI:30013"/>
        <dbReference type="ChEBI" id="CHEBI:30616"/>
        <dbReference type="ChEBI" id="CHEBI:61977"/>
        <dbReference type="ChEBI" id="CHEBI:456216"/>
        <dbReference type="EC" id="2.7.11.1"/>
    </reaction>
    <physiologicalReaction direction="left-to-right" evidence="13">
        <dbReference type="Rhea" id="RHEA:46609"/>
    </physiologicalReaction>
</comment>
<evidence type="ECO:0000256" key="16">
    <source>
        <dbReference type="SAM" id="MobiDB-lite"/>
    </source>
</evidence>
<dbReference type="InterPro" id="IPR001680">
    <property type="entry name" value="WD40_rpt"/>
</dbReference>
<dbReference type="FunCoup" id="C5DUD5">
    <property type="interactions" value="928"/>
</dbReference>
<dbReference type="GO" id="GO:0034271">
    <property type="term" value="C:phosphatidylinositol 3-kinase complex, class III, type I"/>
    <property type="evidence" value="ECO:0007669"/>
    <property type="project" value="TreeGrafter"/>
</dbReference>
<proteinExistence type="predicted"/>
<dbReference type="GO" id="GO:0006623">
    <property type="term" value="P:protein targeting to vacuole"/>
    <property type="evidence" value="ECO:0007669"/>
    <property type="project" value="TreeGrafter"/>
</dbReference>
<dbReference type="GO" id="GO:0016236">
    <property type="term" value="P:macroautophagy"/>
    <property type="evidence" value="ECO:0007669"/>
    <property type="project" value="InterPro"/>
</dbReference>
<accession>C5DUD5</accession>
<dbReference type="PROSITE" id="PS50077">
    <property type="entry name" value="HEAT_REPEAT"/>
    <property type="match status" value="1"/>
</dbReference>
<evidence type="ECO:0000256" key="9">
    <source>
        <dbReference type="ARBA" id="ARBA00022777"/>
    </source>
</evidence>
<feature type="repeat" description="HEAT" evidence="15">
    <location>
        <begin position="609"/>
        <end position="647"/>
    </location>
</feature>
<keyword evidence="19" id="KW-1185">Reference proteome</keyword>
<evidence type="ECO:0000256" key="14">
    <source>
        <dbReference type="ARBA" id="ARBA00048977"/>
    </source>
</evidence>
<dbReference type="GO" id="GO:0045324">
    <property type="term" value="P:late endosome to vacuole transport"/>
    <property type="evidence" value="ECO:0007669"/>
    <property type="project" value="InterPro"/>
</dbReference>
<evidence type="ECO:0000256" key="8">
    <source>
        <dbReference type="ARBA" id="ARBA00022753"/>
    </source>
</evidence>
<dbReference type="Pfam" id="PF00069">
    <property type="entry name" value="Pkinase"/>
    <property type="match status" value="1"/>
</dbReference>
<keyword evidence="5" id="KW-0808">Transferase</keyword>
<dbReference type="PANTHER" id="PTHR17583">
    <property type="entry name" value="PHOSPHOINOSITIDE 3-KINASE REGULATORY SUBUNIT 4"/>
    <property type="match status" value="1"/>
</dbReference>
<dbReference type="InterPro" id="IPR036322">
    <property type="entry name" value="WD40_repeat_dom_sf"/>
</dbReference>
<feature type="region of interest" description="Disordered" evidence="16">
    <location>
        <begin position="912"/>
        <end position="936"/>
    </location>
</feature>
<evidence type="ECO:0000256" key="2">
    <source>
        <dbReference type="ARBA" id="ARBA00012513"/>
    </source>
</evidence>
<evidence type="ECO:0000256" key="1">
    <source>
        <dbReference type="ARBA" id="ARBA00004455"/>
    </source>
</evidence>
<evidence type="ECO:0000256" key="10">
    <source>
        <dbReference type="ARBA" id="ARBA00022840"/>
    </source>
</evidence>
<dbReference type="SMART" id="SM00220">
    <property type="entry name" value="S_TKc"/>
    <property type="match status" value="1"/>
</dbReference>
<dbReference type="InterPro" id="IPR015943">
    <property type="entry name" value="WD40/YVTN_repeat-like_dom_sf"/>
</dbReference>
<evidence type="ECO:0000256" key="3">
    <source>
        <dbReference type="ARBA" id="ARBA00022527"/>
    </source>
</evidence>
<keyword evidence="4" id="KW-0853">WD repeat</keyword>
<gene>
    <name evidence="18" type="ordered locus">ZYRO0C15884g</name>
</gene>
<feature type="domain" description="Protein kinase" evidence="17">
    <location>
        <begin position="27"/>
        <end position="299"/>
    </location>
</feature>
<dbReference type="STRING" id="559307.C5DUD5"/>
<dbReference type="Proteomes" id="UP000008536">
    <property type="component" value="Chromosome C"/>
</dbReference>
<dbReference type="GO" id="GO:0005770">
    <property type="term" value="C:late endosome"/>
    <property type="evidence" value="ECO:0007669"/>
    <property type="project" value="TreeGrafter"/>
</dbReference>
<evidence type="ECO:0000256" key="12">
    <source>
        <dbReference type="ARBA" id="ARBA00037864"/>
    </source>
</evidence>
<dbReference type="GO" id="GO:0010008">
    <property type="term" value="C:endosome membrane"/>
    <property type="evidence" value="ECO:0007669"/>
    <property type="project" value="UniProtKB-SubCell"/>
</dbReference>
<dbReference type="PROSITE" id="PS00108">
    <property type="entry name" value="PROTEIN_KINASE_ST"/>
    <property type="match status" value="1"/>
</dbReference>
<dbReference type="SUPFAM" id="SSF50978">
    <property type="entry name" value="WD40 repeat-like"/>
    <property type="match status" value="1"/>
</dbReference>
<keyword evidence="3" id="KW-0723">Serine/threonine-protein kinase</keyword>
<feature type="compositionally biased region" description="Polar residues" evidence="16">
    <location>
        <begin position="920"/>
        <end position="930"/>
    </location>
</feature>
<dbReference type="Gene3D" id="1.25.10.10">
    <property type="entry name" value="Leucine-rich Repeat Variant"/>
    <property type="match status" value="1"/>
</dbReference>
<dbReference type="Pfam" id="PF22956">
    <property type="entry name" value="VPS15-like_hel"/>
    <property type="match status" value="1"/>
</dbReference>
<evidence type="ECO:0000256" key="5">
    <source>
        <dbReference type="ARBA" id="ARBA00022679"/>
    </source>
</evidence>
<keyword evidence="6" id="KW-0677">Repeat</keyword>
<dbReference type="InterPro" id="IPR021133">
    <property type="entry name" value="HEAT_type_2"/>
</dbReference>
<evidence type="ECO:0000256" key="6">
    <source>
        <dbReference type="ARBA" id="ARBA00022737"/>
    </source>
</evidence>
<dbReference type="InterPro" id="IPR000719">
    <property type="entry name" value="Prot_kinase_dom"/>
</dbReference>
<dbReference type="SUPFAM" id="SSF48371">
    <property type="entry name" value="ARM repeat"/>
    <property type="match status" value="1"/>
</dbReference>
<dbReference type="InterPro" id="IPR011009">
    <property type="entry name" value="Kinase-like_dom_sf"/>
</dbReference>
<dbReference type="HOGENOM" id="CLU_001696_0_1_1"/>
<dbReference type="GO" id="GO:0034272">
    <property type="term" value="C:phosphatidylinositol 3-kinase complex, class III, type II"/>
    <property type="evidence" value="ECO:0007669"/>
    <property type="project" value="TreeGrafter"/>
</dbReference>
<evidence type="ECO:0000259" key="17">
    <source>
        <dbReference type="PROSITE" id="PS50011"/>
    </source>
</evidence>
<evidence type="ECO:0000256" key="13">
    <source>
        <dbReference type="ARBA" id="ARBA00048659"/>
    </source>
</evidence>
<keyword evidence="10" id="KW-0067">ATP-binding</keyword>
<keyword evidence="8" id="KW-0967">Endosome</keyword>
<protein>
    <recommendedName>
        <fullName evidence="2">non-specific serine/threonine protein kinase</fullName>
        <ecNumber evidence="2">2.7.11.1</ecNumber>
    </recommendedName>
</protein>
<evidence type="ECO:0000256" key="15">
    <source>
        <dbReference type="PROSITE-ProRule" id="PRU00103"/>
    </source>
</evidence>
<dbReference type="Gene3D" id="1.10.510.10">
    <property type="entry name" value="Transferase(Phosphotransferase) domain 1"/>
    <property type="match status" value="1"/>
</dbReference>
<reference evidence="18 19" key="1">
    <citation type="journal article" date="2009" name="Genome Res.">
        <title>Comparative genomics of protoploid Saccharomycetaceae.</title>
        <authorList>
            <consortium name="The Genolevures Consortium"/>
            <person name="Souciet J.-L."/>
            <person name="Dujon B."/>
            <person name="Gaillardin C."/>
            <person name="Johnston M."/>
            <person name="Baret P.V."/>
            <person name="Cliften P."/>
            <person name="Sherman D.J."/>
            <person name="Weissenbach J."/>
            <person name="Westhof E."/>
            <person name="Wincker P."/>
            <person name="Jubin C."/>
            <person name="Poulain J."/>
            <person name="Barbe V."/>
            <person name="Segurens B."/>
            <person name="Artiguenave F."/>
            <person name="Anthouard V."/>
            <person name="Vacherie B."/>
            <person name="Val M.-E."/>
            <person name="Fulton R.S."/>
            <person name="Minx P."/>
            <person name="Wilson R."/>
            <person name="Durrens P."/>
            <person name="Jean G."/>
            <person name="Marck C."/>
            <person name="Martin T."/>
            <person name="Nikolski M."/>
            <person name="Rolland T."/>
            <person name="Seret M.-L."/>
            <person name="Casaregola S."/>
            <person name="Despons L."/>
            <person name="Fairhead C."/>
            <person name="Fischer G."/>
            <person name="Lafontaine I."/>
            <person name="Leh V."/>
            <person name="Lemaire M."/>
            <person name="de Montigny J."/>
            <person name="Neuveglise C."/>
            <person name="Thierry A."/>
            <person name="Blanc-Lenfle I."/>
            <person name="Bleykasten C."/>
            <person name="Diffels J."/>
            <person name="Fritsch E."/>
            <person name="Frangeul L."/>
            <person name="Goeffon A."/>
            <person name="Jauniaux N."/>
            <person name="Kachouri-Lafond R."/>
            <person name="Payen C."/>
            <person name="Potier S."/>
            <person name="Pribylova L."/>
            <person name="Ozanne C."/>
            <person name="Richard G.-F."/>
            <person name="Sacerdot C."/>
            <person name="Straub M.-L."/>
            <person name="Talla E."/>
        </authorList>
    </citation>
    <scope>NUCLEOTIDE SEQUENCE [LARGE SCALE GENOMIC DNA]</scope>
    <source>
        <strain evidence="18 19">ATCC 2623 / CBS 732 / BCRC 21506 / NBRC 1130 / NCYC 568 / NRRL Y-229</strain>
    </source>
</reference>
<dbReference type="InParanoid" id="C5DUD5"/>
<comment type="catalytic activity">
    <reaction evidence="14">
        <text>L-seryl-[protein] + ATP = O-phospho-L-seryl-[protein] + ADP + H(+)</text>
        <dbReference type="Rhea" id="RHEA:17989"/>
        <dbReference type="Rhea" id="RHEA-COMP:9863"/>
        <dbReference type="Rhea" id="RHEA-COMP:11604"/>
        <dbReference type="ChEBI" id="CHEBI:15378"/>
        <dbReference type="ChEBI" id="CHEBI:29999"/>
        <dbReference type="ChEBI" id="CHEBI:30616"/>
        <dbReference type="ChEBI" id="CHEBI:83421"/>
        <dbReference type="ChEBI" id="CHEBI:456216"/>
        <dbReference type="EC" id="2.7.11.1"/>
    </reaction>
    <physiologicalReaction direction="left-to-right" evidence="14">
        <dbReference type="Rhea" id="RHEA:17990"/>
    </physiologicalReaction>
</comment>
<dbReference type="CDD" id="cd13980">
    <property type="entry name" value="STKc_Vps15"/>
    <property type="match status" value="1"/>
</dbReference>
<evidence type="ECO:0000256" key="7">
    <source>
        <dbReference type="ARBA" id="ARBA00022741"/>
    </source>
</evidence>
<keyword evidence="11" id="KW-0072">Autophagy</keyword>
<dbReference type="InterPro" id="IPR016024">
    <property type="entry name" value="ARM-type_fold"/>
</dbReference>
<dbReference type="SUPFAM" id="SSF56112">
    <property type="entry name" value="Protein kinase-like (PK-like)"/>
    <property type="match status" value="1"/>
</dbReference>
<dbReference type="InterPro" id="IPR011989">
    <property type="entry name" value="ARM-like"/>
</dbReference>
<comment type="subcellular location">
    <subcellularLocation>
        <location evidence="1">Endosome membrane</location>
        <topology evidence="1">Lipid-anchor</topology>
    </subcellularLocation>
    <subcellularLocation>
        <location evidence="12">Golgi apparatus</location>
        <location evidence="12">trans-Golgi network membrane</location>
        <topology evidence="12">Lipid-anchor</topology>
    </subcellularLocation>
</comment>
<dbReference type="GO" id="GO:0005524">
    <property type="term" value="F:ATP binding"/>
    <property type="evidence" value="ECO:0007669"/>
    <property type="project" value="UniProtKB-KW"/>
</dbReference>
<dbReference type="InterPro" id="IPR055231">
    <property type="entry name" value="2AA_helical"/>
</dbReference>
<dbReference type="FunFam" id="1.10.510.10:FF:000497">
    <property type="entry name" value="Phosphoinositide 3-kinase regulatory subunit"/>
    <property type="match status" value="1"/>
</dbReference>
<evidence type="ECO:0000313" key="18">
    <source>
        <dbReference type="EMBL" id="CAR27396.1"/>
    </source>
</evidence>
<evidence type="ECO:0000313" key="19">
    <source>
        <dbReference type="Proteomes" id="UP000008536"/>
    </source>
</evidence>
<sequence>MGAQLSLSAQTSPSIAISSYIDVLDEVHYVSQLNSSRFLKTCKGLDPNGEIVIKVFIKPAEDYNLKKIQRTIESEALLLAPLPNALNFSKVIESNRAGYLIRQHLKSNLYDRLSSRPHLQNIELKFMTFQLLQALNDIHTLNITHGDIKTENIMVTSWDWLVLTDFSTAIKPVYLPDDNPGEFSFYFDTSKRRTCYVAPERFNSALHSKTKGSVGQVTKEMDIFSMGCCIAEMYAEGRPLFNLSQLFKYKNEDYDVFEFLKEEVYSEPLQNLILDMIQLDPKKRLSCKLLLEKYRGSFFPEYFYTFTYEYLRTLATFGTGTPTSGSICAHTTIEDQLTVIDKCCEKVYLDFGKICESLGYKLDTHIKENKVKEQDSWELFFSSSVHLSDCGTLKLKDMENVSPAVKEESILLFISYISHGLRHIASSTTKLRCIEMLAAFSQFLSDENKIDRVIPYLVTCFEDDYPNVQALALQAVSQILYTIKRVNPINENFFLDYLLPRLKRLLQLSKQNTYMRMVLANCLGDFVTVANRFEELSYFTSSFGHQDGLTHGMENLEITNKQIKKLVQQVEELVVALLTDNETRVKMALLANILPLCKFFGREKTNDVVLSHLITYLNDKDSSLRIKLIQTISGIAILLGPITLEQYILPLLVQTITDPEELVVANVLQSLKDLCKTGLIGKRFFYDICTTVAPLLLHPNNWIRQFSLLLIVEISSKLSKAEVYCVLYPIVRPFFEFDVEFTYDLMLSSCKSPVSRTVYNLLCSWLLRASKSLFWQQVPNKHVDSFGNSSTTFVTKGYSSKNYGFNNVIKASKSTVRSFDNKEIPLTTEDKNWIDKFKAIGLSENDLWKIAILRGYVVRTAKLVSHKRDSSAGNGKNNGKFDSQHGVTLANVMPRNVFFDVEFAEHQDFVSSSVDEDSRQSVSKSNTGKPTPSLPDVKDFDGSLMFNTKATPTITPSLKNIYVQLEPTAHHKEVPDHVLERTNTEPRFIIHDSYEGDSSTIKKFLSNITVLPSLKDYEEFGPIKTISENSSSFKIFNGTLAATLTENEPHAIVAMTSSNGMVPYLLTGSVSGLVKLWDTNKTASGEMYSSSYSQDLGSTITDITMLQGYDAFCLATKEGNLSVVRVLLRGQQRKSPTFHTIRKISINPSHEIEEFAISLKTVITEDRALLFASINTCKILVYDIRTMERISEVETPVTHGAVSSFIPDENGDVLIVGTTKGIIEVWDMRFNLLIKSWTFGDHTPITHLERCASLGKNSLIVAGGSSEAMLTIWNYCKGQCQQAVINSDERPSVEHFMPVERKLEEIAFCGSDQKMQTLGSLCVYGTKIFAADGISNDIIMIDVKDLPSSQMLVAQKRRTYSFVPVQVTAHLTFLLKKRLSPLQISTPAYCNDTINCIKVTHTKDNKPLLATADNSGVINFIS</sequence>
<evidence type="ECO:0000256" key="11">
    <source>
        <dbReference type="ARBA" id="ARBA00023006"/>
    </source>
</evidence>
<name>C5DUD5_ZYGRC</name>
<dbReference type="PANTHER" id="PTHR17583:SF0">
    <property type="entry name" value="PHOSPHOINOSITIDE 3-KINASE REGULATORY SUBUNIT 4"/>
    <property type="match status" value="1"/>
</dbReference>
<dbReference type="KEGG" id="zro:ZYRO0C15884g"/>
<evidence type="ECO:0000256" key="4">
    <source>
        <dbReference type="ARBA" id="ARBA00022574"/>
    </source>
</evidence>
<dbReference type="GO" id="GO:0005794">
    <property type="term" value="C:Golgi apparatus"/>
    <property type="evidence" value="ECO:0007669"/>
    <property type="project" value="UniProtKB-SubCell"/>
</dbReference>
<dbReference type="EMBL" id="CU928175">
    <property type="protein sequence ID" value="CAR27396.1"/>
    <property type="molecule type" value="Genomic_DNA"/>
</dbReference>
<dbReference type="EC" id="2.7.11.1" evidence="2"/>
<dbReference type="InterPro" id="IPR045162">
    <property type="entry name" value="Vps15-like"/>
</dbReference>
<dbReference type="GO" id="GO:0004674">
    <property type="term" value="F:protein serine/threonine kinase activity"/>
    <property type="evidence" value="ECO:0007669"/>
    <property type="project" value="UniProtKB-KW"/>
</dbReference>
<dbReference type="SMART" id="SM00320">
    <property type="entry name" value="WD40"/>
    <property type="match status" value="4"/>
</dbReference>
<keyword evidence="7" id="KW-0547">Nucleotide-binding</keyword>
<dbReference type="Gene3D" id="2.130.10.10">
    <property type="entry name" value="YVTN repeat-like/Quinoprotein amine dehydrogenase"/>
    <property type="match status" value="2"/>
</dbReference>
<dbReference type="InterPro" id="IPR008271">
    <property type="entry name" value="Ser/Thr_kinase_AS"/>
</dbReference>
<organism evidence="18 19">
    <name type="scientific">Zygosaccharomyces rouxii (strain ATCC 2623 / CBS 732 / NBRC 1130 / NCYC 568 / NRRL Y-229)</name>
    <dbReference type="NCBI Taxonomy" id="559307"/>
    <lineage>
        <taxon>Eukaryota</taxon>
        <taxon>Fungi</taxon>
        <taxon>Dikarya</taxon>
        <taxon>Ascomycota</taxon>
        <taxon>Saccharomycotina</taxon>
        <taxon>Saccharomycetes</taxon>
        <taxon>Saccharomycetales</taxon>
        <taxon>Saccharomycetaceae</taxon>
        <taxon>Zygosaccharomyces</taxon>
    </lineage>
</organism>
<dbReference type="PROSITE" id="PS50011">
    <property type="entry name" value="PROTEIN_KINASE_DOM"/>
    <property type="match status" value="1"/>
</dbReference>